<name>A0A849AH56_9MICO</name>
<organism evidence="3 4">
    <name type="scientific">Flexivirga aerilata</name>
    <dbReference type="NCBI Taxonomy" id="1656889"/>
    <lineage>
        <taxon>Bacteria</taxon>
        <taxon>Bacillati</taxon>
        <taxon>Actinomycetota</taxon>
        <taxon>Actinomycetes</taxon>
        <taxon>Micrococcales</taxon>
        <taxon>Dermacoccaceae</taxon>
        <taxon>Flexivirga</taxon>
    </lineage>
</organism>
<dbReference type="InterPro" id="IPR000215">
    <property type="entry name" value="Serpin_fam"/>
</dbReference>
<dbReference type="Gene3D" id="2.30.39.10">
    <property type="entry name" value="Alpha-1-antitrypsin, domain 1"/>
    <property type="match status" value="1"/>
</dbReference>
<evidence type="ECO:0000256" key="1">
    <source>
        <dbReference type="RuleBase" id="RU000411"/>
    </source>
</evidence>
<proteinExistence type="inferred from homology"/>
<dbReference type="GO" id="GO:0004867">
    <property type="term" value="F:serine-type endopeptidase inhibitor activity"/>
    <property type="evidence" value="ECO:0007669"/>
    <property type="project" value="InterPro"/>
</dbReference>
<dbReference type="InterPro" id="IPR042178">
    <property type="entry name" value="Serpin_sf_1"/>
</dbReference>
<dbReference type="Pfam" id="PF00079">
    <property type="entry name" value="Serpin"/>
    <property type="match status" value="1"/>
</dbReference>
<keyword evidence="4" id="KW-1185">Reference proteome</keyword>
<evidence type="ECO:0000313" key="3">
    <source>
        <dbReference type="EMBL" id="NNG39719.1"/>
    </source>
</evidence>
<dbReference type="PANTHER" id="PTHR11461">
    <property type="entry name" value="SERINE PROTEASE INHIBITOR, SERPIN"/>
    <property type="match status" value="1"/>
</dbReference>
<gene>
    <name evidence="3" type="ORF">HJ588_10595</name>
</gene>
<comment type="similarity">
    <text evidence="1">Belongs to the serpin family.</text>
</comment>
<dbReference type="AlphaFoldDB" id="A0A849AH56"/>
<dbReference type="Gene3D" id="3.30.497.10">
    <property type="entry name" value="Antithrombin, subunit I, domain 2"/>
    <property type="match status" value="1"/>
</dbReference>
<dbReference type="CDD" id="cd19590">
    <property type="entry name" value="serpin_thermopin-like"/>
    <property type="match status" value="1"/>
</dbReference>
<reference evidence="3 4" key="1">
    <citation type="submission" date="2020-05" db="EMBL/GenBank/DDBJ databases">
        <title>Flexivirga sp. ID2601S isolated from air conditioner.</title>
        <authorList>
            <person name="Kim D.H."/>
        </authorList>
    </citation>
    <scope>NUCLEOTIDE SEQUENCE [LARGE SCALE GENOMIC DNA]</scope>
    <source>
        <strain evidence="3 4">ID2601S</strain>
    </source>
</reference>
<dbReference type="InterPro" id="IPR042185">
    <property type="entry name" value="Serpin_sf_2"/>
</dbReference>
<sequence length="414" mass="41827">MSSSGAAPSGSASGSAASSGDVLAVQAARMTPGPAATAGADLAAFGAKLFLADDKIAATGNGSISPYSVYSALAMTDAGARGATAQQLEVLLGGDQQRQAGNVTAIDAAVAAAVARSKAAAGGPIVCEAANSLWPDKSLQVSRDFLRQLATGYGAGAHLEDYRNDPDGARKAINAWVSERTRSLIPELLGPRDVTTLTRLELVNALYLKAAWAKAFDAPSAPAAFTTASGGSVQTPYLGAEGRYAVARGDGWVSVSVPYLGDGMAMTVVLPDQGRFAAVRGALPKVLGAALATALAGRVRLTMPPFAIDTRSPLAPALQGLGVTRLFGGGADLSGIAGAPGDLKVQSVVHQSVVKVDQHGTEAAAATGVGVQAGAVPGMIDRIVVDRAFLFVIHDNQTRAPLFLGQISDPTTKA</sequence>
<evidence type="ECO:0000259" key="2">
    <source>
        <dbReference type="SMART" id="SM00093"/>
    </source>
</evidence>
<protein>
    <submittedName>
        <fullName evidence="3">Serpin family protein</fullName>
    </submittedName>
</protein>
<dbReference type="InterPro" id="IPR023796">
    <property type="entry name" value="Serpin_dom"/>
</dbReference>
<dbReference type="InterPro" id="IPR036186">
    <property type="entry name" value="Serpin_sf"/>
</dbReference>
<evidence type="ECO:0000313" key="4">
    <source>
        <dbReference type="Proteomes" id="UP000557772"/>
    </source>
</evidence>
<feature type="domain" description="Serpin" evidence="2">
    <location>
        <begin position="47"/>
        <end position="410"/>
    </location>
</feature>
<dbReference type="PANTHER" id="PTHR11461:SF211">
    <property type="entry name" value="GH10112P-RELATED"/>
    <property type="match status" value="1"/>
</dbReference>
<comment type="caution">
    <text evidence="3">The sequence shown here is derived from an EMBL/GenBank/DDBJ whole genome shotgun (WGS) entry which is preliminary data.</text>
</comment>
<dbReference type="EMBL" id="JABENB010000001">
    <property type="protein sequence ID" value="NNG39719.1"/>
    <property type="molecule type" value="Genomic_DNA"/>
</dbReference>
<dbReference type="Proteomes" id="UP000557772">
    <property type="component" value="Unassembled WGS sequence"/>
</dbReference>
<dbReference type="GO" id="GO:0005615">
    <property type="term" value="C:extracellular space"/>
    <property type="evidence" value="ECO:0007669"/>
    <property type="project" value="InterPro"/>
</dbReference>
<accession>A0A849AH56</accession>
<dbReference type="SMART" id="SM00093">
    <property type="entry name" value="SERPIN"/>
    <property type="match status" value="1"/>
</dbReference>
<dbReference type="RefSeq" id="WP_171154729.1">
    <property type="nucleotide sequence ID" value="NZ_JABENB010000001.1"/>
</dbReference>
<dbReference type="SUPFAM" id="SSF56574">
    <property type="entry name" value="Serpins"/>
    <property type="match status" value="1"/>
</dbReference>